<dbReference type="STRING" id="226910.UCMB321_0902"/>
<keyword evidence="2" id="KW-1185">Reference proteome</keyword>
<proteinExistence type="predicted"/>
<dbReference type="EMBL" id="JXDG01000008">
    <property type="protein sequence ID" value="KIH85433.1"/>
    <property type="molecule type" value="Genomic_DNA"/>
</dbReference>
<reference evidence="1 2" key="1">
    <citation type="submission" date="2015-01" db="EMBL/GenBank/DDBJ databases">
        <title>Complete genome of Pseudomonas batumici UCM B-321 producer of the batumin antibiotic with strong antistaphilococcal and potential anticancer activity.</title>
        <authorList>
            <person name="Klochko V.V."/>
            <person name="Zelena L.B."/>
            <person name="Elena K.A."/>
            <person name="Reva O.N."/>
        </authorList>
    </citation>
    <scope>NUCLEOTIDE SEQUENCE [LARGE SCALE GENOMIC DNA]</scope>
    <source>
        <strain evidence="1 2">UCM B-321</strain>
    </source>
</reference>
<dbReference type="PATRIC" id="fig|226910.6.peg.895"/>
<evidence type="ECO:0000313" key="1">
    <source>
        <dbReference type="EMBL" id="KIH85433.1"/>
    </source>
</evidence>
<evidence type="ECO:0008006" key="3">
    <source>
        <dbReference type="Google" id="ProtNLM"/>
    </source>
</evidence>
<dbReference type="RefSeq" id="WP_040064178.1">
    <property type="nucleotide sequence ID" value="NZ_JXDG01000008.1"/>
</dbReference>
<accession>A0A0C2F309</accession>
<evidence type="ECO:0000313" key="2">
    <source>
        <dbReference type="Proteomes" id="UP000031535"/>
    </source>
</evidence>
<dbReference type="OrthoDB" id="7001287at2"/>
<dbReference type="Proteomes" id="UP000031535">
    <property type="component" value="Unassembled WGS sequence"/>
</dbReference>
<dbReference type="InterPro" id="IPR019621">
    <property type="entry name" value="DUF2491"/>
</dbReference>
<dbReference type="AlphaFoldDB" id="A0A0C2F309"/>
<name>A0A0C2F309_9PSED</name>
<gene>
    <name evidence="1" type="ORF">UCMB321_0902</name>
</gene>
<sequence>MSWIKRVMGFEAPKPAADANPVARGNPLGLASGRMLCLDRSLKLLLEGQSHVVVPDDEKVWAVGDIDLGQSMRLQRFYLDNEDYFLQMVMNGPAAEDIQDIILFGYHDVTTINSKEQLLSLTGPNAKIGMPVYELEGEEYGRQWGSEDGQTELTPLQEFVRSPDAAYSIKHLSMLYAREIGLLNRREFLLFSVEEDEEGVITLSTAVGVTLQITDIEVL</sequence>
<protein>
    <recommendedName>
        <fullName evidence="3">DUF2491 domain-containing protein</fullName>
    </recommendedName>
</protein>
<dbReference type="Pfam" id="PF10679">
    <property type="entry name" value="DUF2491"/>
    <property type="match status" value="1"/>
</dbReference>
<comment type="caution">
    <text evidence="1">The sequence shown here is derived from an EMBL/GenBank/DDBJ whole genome shotgun (WGS) entry which is preliminary data.</text>
</comment>
<organism evidence="1 2">
    <name type="scientific">Pseudomonas batumici</name>
    <dbReference type="NCBI Taxonomy" id="226910"/>
    <lineage>
        <taxon>Bacteria</taxon>
        <taxon>Pseudomonadati</taxon>
        <taxon>Pseudomonadota</taxon>
        <taxon>Gammaproteobacteria</taxon>
        <taxon>Pseudomonadales</taxon>
        <taxon>Pseudomonadaceae</taxon>
        <taxon>Pseudomonas</taxon>
    </lineage>
</organism>